<dbReference type="GO" id="GO:0016020">
    <property type="term" value="C:membrane"/>
    <property type="evidence" value="ECO:0007669"/>
    <property type="project" value="TreeGrafter"/>
</dbReference>
<protein>
    <submittedName>
        <fullName evidence="4">Peptidoglycan/xylan/chitin deacetylase (PgdA/CDA1 family)</fullName>
    </submittedName>
</protein>
<comment type="caution">
    <text evidence="4">The sequence shown here is derived from an EMBL/GenBank/DDBJ whole genome shotgun (WGS) entry which is preliminary data.</text>
</comment>
<dbReference type="InterPro" id="IPR050248">
    <property type="entry name" value="Polysacc_deacetylase_ArnD"/>
</dbReference>
<dbReference type="InterPro" id="IPR011330">
    <property type="entry name" value="Glyco_hydro/deAcase_b/a-brl"/>
</dbReference>
<dbReference type="Pfam" id="PF01522">
    <property type="entry name" value="Polysacc_deac_1"/>
    <property type="match status" value="1"/>
</dbReference>
<dbReference type="PROSITE" id="PS51677">
    <property type="entry name" value="NODB"/>
    <property type="match status" value="1"/>
</dbReference>
<dbReference type="RefSeq" id="WP_312863843.1">
    <property type="nucleotide sequence ID" value="NZ_JACHJP010000007.1"/>
</dbReference>
<reference evidence="4 5" key="1">
    <citation type="submission" date="2020-08" db="EMBL/GenBank/DDBJ databases">
        <title>Genomic Encyclopedia of Type Strains, Phase III (KMG-III): the genomes of soil and plant-associated and newly described type strains.</title>
        <authorList>
            <person name="Whitman W."/>
        </authorList>
    </citation>
    <scope>NUCLEOTIDE SEQUENCE [LARGE SCALE GENOMIC DNA]</scope>
    <source>
        <strain evidence="4 5">CECT 8840</strain>
    </source>
</reference>
<evidence type="ECO:0000256" key="2">
    <source>
        <dbReference type="ARBA" id="ARBA00022801"/>
    </source>
</evidence>
<dbReference type="PROSITE" id="PS51257">
    <property type="entry name" value="PROKAR_LIPOPROTEIN"/>
    <property type="match status" value="1"/>
</dbReference>
<keyword evidence="1" id="KW-0479">Metal-binding</keyword>
<dbReference type="PANTHER" id="PTHR10587">
    <property type="entry name" value="GLYCOSYL TRANSFERASE-RELATED"/>
    <property type="match status" value="1"/>
</dbReference>
<evidence type="ECO:0000313" key="4">
    <source>
        <dbReference type="EMBL" id="MBB4918572.1"/>
    </source>
</evidence>
<sequence length="290" mass="32118">MWRWLVFTVVVLLGVTSCEPPVALLSDRGDPSPSVSRPPEPFPLFDPEELADRLVAIQRQWPRNSLPRPPAARGVNCARTRCVALTFDDGPGPYTGKLLDILAGHQARATFFVLGRMVAEDRGENVRRMVVEGHELGNHTWDHLPLTQLTEKAIRFELTNTQKIVRRLAGVKMTMMRPPYGSTGKRVAAEASRLGLAQVLWSVDTLDWRDRDTRMVTQRATQATPGAIVLMHDIHATTVEAVPAILAQFTQRGYTFVTLSELYGVPRLVPGRAYTSMGDGIRGTSSAEIP</sequence>
<accession>A0A7W7QRS6</accession>
<evidence type="ECO:0000256" key="1">
    <source>
        <dbReference type="ARBA" id="ARBA00022723"/>
    </source>
</evidence>
<evidence type="ECO:0000313" key="5">
    <source>
        <dbReference type="Proteomes" id="UP000552644"/>
    </source>
</evidence>
<organism evidence="4 5">
    <name type="scientific">Streptosporangium saharense</name>
    <dbReference type="NCBI Taxonomy" id="1706840"/>
    <lineage>
        <taxon>Bacteria</taxon>
        <taxon>Bacillati</taxon>
        <taxon>Actinomycetota</taxon>
        <taxon>Actinomycetes</taxon>
        <taxon>Streptosporangiales</taxon>
        <taxon>Streptosporangiaceae</taxon>
        <taxon>Streptosporangium</taxon>
    </lineage>
</organism>
<dbReference type="CDD" id="cd10917">
    <property type="entry name" value="CE4_NodB_like_6s_7s"/>
    <property type="match status" value="1"/>
</dbReference>
<dbReference type="Gene3D" id="3.20.20.370">
    <property type="entry name" value="Glycoside hydrolase/deacetylase"/>
    <property type="match status" value="1"/>
</dbReference>
<gene>
    <name evidence="4" type="ORF">FHS44_005702</name>
</gene>
<name>A0A7W7QRS6_9ACTN</name>
<dbReference type="InterPro" id="IPR002509">
    <property type="entry name" value="NODB_dom"/>
</dbReference>
<dbReference type="EMBL" id="JACHJP010000007">
    <property type="protein sequence ID" value="MBB4918572.1"/>
    <property type="molecule type" value="Genomic_DNA"/>
</dbReference>
<dbReference type="GO" id="GO:0046872">
    <property type="term" value="F:metal ion binding"/>
    <property type="evidence" value="ECO:0007669"/>
    <property type="project" value="UniProtKB-KW"/>
</dbReference>
<dbReference type="GO" id="GO:0005975">
    <property type="term" value="P:carbohydrate metabolic process"/>
    <property type="evidence" value="ECO:0007669"/>
    <property type="project" value="InterPro"/>
</dbReference>
<dbReference type="PANTHER" id="PTHR10587:SF133">
    <property type="entry name" value="CHITIN DEACETYLASE 1-RELATED"/>
    <property type="match status" value="1"/>
</dbReference>
<dbReference type="Proteomes" id="UP000552644">
    <property type="component" value="Unassembled WGS sequence"/>
</dbReference>
<dbReference type="SUPFAM" id="SSF88713">
    <property type="entry name" value="Glycoside hydrolase/deacetylase"/>
    <property type="match status" value="1"/>
</dbReference>
<proteinExistence type="predicted"/>
<dbReference type="AlphaFoldDB" id="A0A7W7QRS6"/>
<feature type="domain" description="NodB homology" evidence="3">
    <location>
        <begin position="81"/>
        <end position="257"/>
    </location>
</feature>
<keyword evidence="2" id="KW-0378">Hydrolase</keyword>
<evidence type="ECO:0000259" key="3">
    <source>
        <dbReference type="PROSITE" id="PS51677"/>
    </source>
</evidence>
<keyword evidence="5" id="KW-1185">Reference proteome</keyword>
<dbReference type="GO" id="GO:0016810">
    <property type="term" value="F:hydrolase activity, acting on carbon-nitrogen (but not peptide) bonds"/>
    <property type="evidence" value="ECO:0007669"/>
    <property type="project" value="InterPro"/>
</dbReference>